<reference evidence="4" key="1">
    <citation type="submission" date="2016-10" db="EMBL/GenBank/DDBJ databases">
        <authorList>
            <person name="Varghese N."/>
        </authorList>
    </citation>
    <scope>NUCLEOTIDE SEQUENCE [LARGE SCALE GENOMIC DNA]</scope>
    <source>
        <strain evidence="4">DSM 24868</strain>
    </source>
</reference>
<evidence type="ECO:0000259" key="2">
    <source>
        <dbReference type="Pfam" id="PF21531"/>
    </source>
</evidence>
<dbReference type="STRING" id="1043493.SAMN05421637_0336"/>
<dbReference type="OrthoDB" id="3784042at2"/>
<dbReference type="InterPro" id="IPR041098">
    <property type="entry name" value="Rv2175c_C"/>
</dbReference>
<accession>A0A1H6UB19</accession>
<gene>
    <name evidence="3" type="ORF">SAMN05421637_0336</name>
</gene>
<dbReference type="EMBL" id="FNZI01000001">
    <property type="protein sequence ID" value="SEI89549.1"/>
    <property type="molecule type" value="Genomic_DNA"/>
</dbReference>
<dbReference type="GO" id="GO:0003677">
    <property type="term" value="F:DNA binding"/>
    <property type="evidence" value="ECO:0007669"/>
    <property type="project" value="InterPro"/>
</dbReference>
<sequence>MTDAVWLTVPDFADRLDTTASKVRELLREGHLFAVRRGERQTLQIPADVIVDGEHGPEVLPTLTGTLTLLRDAGMDDAEAADWLLAPEPELGMAPLAALREGRRAHVRRIAQTLL</sequence>
<feature type="domain" description="Rv2175c C-terminal" evidence="1">
    <location>
        <begin position="62"/>
        <end position="114"/>
    </location>
</feature>
<name>A0A1H6UB19_9MICO</name>
<dbReference type="InterPro" id="IPR048576">
    <property type="entry name" value="Rv2175c_wHTH"/>
</dbReference>
<organism evidence="3 4">
    <name type="scientific">Demequina mangrovi</name>
    <dbReference type="NCBI Taxonomy" id="1043493"/>
    <lineage>
        <taxon>Bacteria</taxon>
        <taxon>Bacillati</taxon>
        <taxon>Actinomycetota</taxon>
        <taxon>Actinomycetes</taxon>
        <taxon>Micrococcales</taxon>
        <taxon>Demequinaceae</taxon>
        <taxon>Demequina</taxon>
    </lineage>
</organism>
<dbReference type="Pfam" id="PF21531">
    <property type="entry name" value="Rv2175c_wHTH"/>
    <property type="match status" value="1"/>
</dbReference>
<keyword evidence="4" id="KW-1185">Reference proteome</keyword>
<dbReference type="Proteomes" id="UP000183315">
    <property type="component" value="Unassembled WGS sequence"/>
</dbReference>
<protein>
    <submittedName>
        <fullName evidence="3">Uncharacterized protein</fullName>
    </submittedName>
</protein>
<evidence type="ECO:0000313" key="4">
    <source>
        <dbReference type="Proteomes" id="UP000183315"/>
    </source>
</evidence>
<dbReference type="eggNOG" id="ENOG50330FB">
    <property type="taxonomic scope" value="Bacteria"/>
</dbReference>
<dbReference type="RefSeq" id="WP_042211936.1">
    <property type="nucleotide sequence ID" value="NZ_BBLU01000001.1"/>
</dbReference>
<feature type="domain" description="DNA-binding protein Rv2175c wHTH" evidence="2">
    <location>
        <begin position="3"/>
        <end position="48"/>
    </location>
</feature>
<proteinExistence type="predicted"/>
<evidence type="ECO:0000259" key="1">
    <source>
        <dbReference type="Pfam" id="PF18367"/>
    </source>
</evidence>
<dbReference type="Pfam" id="PF18367">
    <property type="entry name" value="Rv2175c_C"/>
    <property type="match status" value="1"/>
</dbReference>
<dbReference type="AlphaFoldDB" id="A0A1H6UB19"/>
<evidence type="ECO:0000313" key="3">
    <source>
        <dbReference type="EMBL" id="SEI89549.1"/>
    </source>
</evidence>